<comment type="caution">
    <text evidence="6">The sequence shown here is derived from an EMBL/GenBank/DDBJ whole genome shotgun (WGS) entry which is preliminary data.</text>
</comment>
<dbReference type="PANTHER" id="PTHR43684:SF1">
    <property type="entry name" value="ENOYL-COA DELTA ISOMERASE 2"/>
    <property type="match status" value="1"/>
</dbReference>
<sequence>MTTTIEATLTQGVLHLVFTTESGLNTMDDPWFVSLESQLHRAAVDKTVRAVLLSGRGKLFCAGANLPGMSTSALNQGFDGSPLANLTECLVAFPKPLIAAVHGKAIGGGATLLLHCDLVVAAVDTQFCFPFTSSLAAVPEFGSSFLLPRAAGSRLASELLLLGNVFDAHKALRAGLVTEVVPTGDELTLAREWAEHLASMAPASVQTTKRLLREAQHDGVSAAVSREGEALVKVLGSGEAREALAAFVEKRRPDFSSFH</sequence>
<dbReference type="InterPro" id="IPR018376">
    <property type="entry name" value="Enoyl-CoA_hyd/isom_CS"/>
</dbReference>
<evidence type="ECO:0000256" key="5">
    <source>
        <dbReference type="RuleBase" id="RU003707"/>
    </source>
</evidence>
<dbReference type="Pfam" id="PF00378">
    <property type="entry name" value="ECH_1"/>
    <property type="match status" value="1"/>
</dbReference>
<dbReference type="PANTHER" id="PTHR43684">
    <property type="match status" value="1"/>
</dbReference>
<evidence type="ECO:0000256" key="2">
    <source>
        <dbReference type="ARBA" id="ARBA00005254"/>
    </source>
</evidence>
<dbReference type="EMBL" id="JABBGJ010000001">
    <property type="protein sequence ID" value="NML96596.1"/>
    <property type="molecule type" value="Genomic_DNA"/>
</dbReference>
<dbReference type="AlphaFoldDB" id="A0A848IAB8"/>
<name>A0A848IAB8_9BURK</name>
<comment type="subcellular location">
    <subcellularLocation>
        <location evidence="1">Peroxisome</location>
    </subcellularLocation>
</comment>
<dbReference type="SUPFAM" id="SSF52096">
    <property type="entry name" value="ClpP/crotonase"/>
    <property type="match status" value="1"/>
</dbReference>
<dbReference type="PROSITE" id="PS00166">
    <property type="entry name" value="ENOYL_COA_HYDRATASE"/>
    <property type="match status" value="1"/>
</dbReference>
<comment type="similarity">
    <text evidence="2 5">Belongs to the enoyl-CoA hydratase/isomerase family.</text>
</comment>
<dbReference type="InterPro" id="IPR001753">
    <property type="entry name" value="Enoyl-CoA_hydra/iso"/>
</dbReference>
<evidence type="ECO:0000256" key="4">
    <source>
        <dbReference type="ARBA" id="ARBA00023235"/>
    </source>
</evidence>
<keyword evidence="7" id="KW-1185">Reference proteome</keyword>
<evidence type="ECO:0000313" key="7">
    <source>
        <dbReference type="Proteomes" id="UP000544134"/>
    </source>
</evidence>
<keyword evidence="4" id="KW-0413">Isomerase</keyword>
<evidence type="ECO:0000256" key="1">
    <source>
        <dbReference type="ARBA" id="ARBA00004275"/>
    </source>
</evidence>
<reference evidence="6 7" key="1">
    <citation type="submission" date="2020-04" db="EMBL/GenBank/DDBJ databases">
        <title>Paraburkholderia sp. RP-4-7 isolated from soil.</title>
        <authorList>
            <person name="Dahal R.H."/>
        </authorList>
    </citation>
    <scope>NUCLEOTIDE SEQUENCE [LARGE SCALE GENOMIC DNA]</scope>
    <source>
        <strain evidence="6 7">RP-4-7</strain>
    </source>
</reference>
<accession>A0A848IAB8</accession>
<dbReference type="InterPro" id="IPR051053">
    <property type="entry name" value="ECH/Chromodomain_protein"/>
</dbReference>
<dbReference type="Gene3D" id="3.90.226.10">
    <property type="entry name" value="2-enoyl-CoA Hydratase, Chain A, domain 1"/>
    <property type="match status" value="1"/>
</dbReference>
<dbReference type="Gene3D" id="1.10.12.10">
    <property type="entry name" value="Lyase 2-enoyl-coa Hydratase, Chain A, domain 2"/>
    <property type="match status" value="1"/>
</dbReference>
<gene>
    <name evidence="6" type="ORF">HHL24_01265</name>
</gene>
<dbReference type="CDD" id="cd06558">
    <property type="entry name" value="crotonase-like"/>
    <property type="match status" value="1"/>
</dbReference>
<organism evidence="6 7">
    <name type="scientific">Paraburkholderia polaris</name>
    <dbReference type="NCBI Taxonomy" id="2728848"/>
    <lineage>
        <taxon>Bacteria</taxon>
        <taxon>Pseudomonadati</taxon>
        <taxon>Pseudomonadota</taxon>
        <taxon>Betaproteobacteria</taxon>
        <taxon>Burkholderiales</taxon>
        <taxon>Burkholderiaceae</taxon>
        <taxon>Paraburkholderia</taxon>
    </lineage>
</organism>
<dbReference type="Proteomes" id="UP000544134">
    <property type="component" value="Unassembled WGS sequence"/>
</dbReference>
<evidence type="ECO:0000256" key="3">
    <source>
        <dbReference type="ARBA" id="ARBA00023140"/>
    </source>
</evidence>
<keyword evidence="3" id="KW-0576">Peroxisome</keyword>
<dbReference type="InterPro" id="IPR014748">
    <property type="entry name" value="Enoyl-CoA_hydra_C"/>
</dbReference>
<dbReference type="GO" id="GO:0004165">
    <property type="term" value="F:delta(3)-delta(2)-enoyl-CoA isomerase activity"/>
    <property type="evidence" value="ECO:0007669"/>
    <property type="project" value="UniProtKB-ARBA"/>
</dbReference>
<protein>
    <submittedName>
        <fullName evidence="6">Enoyl-CoA hydratase</fullName>
    </submittedName>
</protein>
<dbReference type="InterPro" id="IPR029045">
    <property type="entry name" value="ClpP/crotonase-like_dom_sf"/>
</dbReference>
<evidence type="ECO:0000313" key="6">
    <source>
        <dbReference type="EMBL" id="NML96596.1"/>
    </source>
</evidence>
<proteinExistence type="inferred from homology"/>
<dbReference type="RefSeq" id="WP_169483552.1">
    <property type="nucleotide sequence ID" value="NZ_JABBGJ010000001.1"/>
</dbReference>